<dbReference type="FunFam" id="3.40.50.2300:FF:000219">
    <property type="entry name" value="Glutamate metabotropic receptor 5"/>
    <property type="match status" value="1"/>
</dbReference>
<feature type="non-terminal residue" evidence="10">
    <location>
        <position position="1"/>
    </location>
</feature>
<keyword evidence="10" id="KW-0675">Receptor</keyword>
<keyword evidence="11" id="KW-1185">Reference proteome</keyword>
<feature type="domain" description="Receptor ligand binding region" evidence="9">
    <location>
        <begin position="9"/>
        <end position="266"/>
    </location>
</feature>
<keyword evidence="5" id="KW-0472">Membrane</keyword>
<evidence type="ECO:0000256" key="8">
    <source>
        <dbReference type="SAM" id="MobiDB-lite"/>
    </source>
</evidence>
<dbReference type="AlphaFoldDB" id="A0A443QDH2"/>
<dbReference type="GO" id="GO:0007216">
    <property type="term" value="P:G protein-coupled glutamate receptor signaling pathway"/>
    <property type="evidence" value="ECO:0007669"/>
    <property type="project" value="UniProtKB-ARBA"/>
</dbReference>
<dbReference type="Gene3D" id="3.40.50.2300">
    <property type="match status" value="2"/>
</dbReference>
<gene>
    <name evidence="10" type="ORF">B4U79_13975</name>
</gene>
<evidence type="ECO:0000256" key="7">
    <source>
        <dbReference type="ARBA" id="ARBA00023180"/>
    </source>
</evidence>
<organism evidence="10 11">
    <name type="scientific">Dinothrombium tinctorium</name>
    <dbReference type="NCBI Taxonomy" id="1965070"/>
    <lineage>
        <taxon>Eukaryota</taxon>
        <taxon>Metazoa</taxon>
        <taxon>Ecdysozoa</taxon>
        <taxon>Arthropoda</taxon>
        <taxon>Chelicerata</taxon>
        <taxon>Arachnida</taxon>
        <taxon>Acari</taxon>
        <taxon>Acariformes</taxon>
        <taxon>Trombidiformes</taxon>
        <taxon>Prostigmata</taxon>
        <taxon>Anystina</taxon>
        <taxon>Parasitengona</taxon>
        <taxon>Trombidioidea</taxon>
        <taxon>Trombidiidae</taxon>
        <taxon>Dinothrombium</taxon>
    </lineage>
</organism>
<evidence type="ECO:0000256" key="2">
    <source>
        <dbReference type="ARBA" id="ARBA00022692"/>
    </source>
</evidence>
<dbReference type="EMBL" id="NCKU01009948">
    <property type="protein sequence ID" value="RWS01051.1"/>
    <property type="molecule type" value="Genomic_DNA"/>
</dbReference>
<feature type="non-terminal residue" evidence="10">
    <location>
        <position position="321"/>
    </location>
</feature>
<protein>
    <submittedName>
        <fullName evidence="10">Metabotropic glutamate receptor 1-like protein 2</fullName>
    </submittedName>
</protein>
<dbReference type="GO" id="GO:0016020">
    <property type="term" value="C:membrane"/>
    <property type="evidence" value="ECO:0007669"/>
    <property type="project" value="UniProtKB-SubCell"/>
</dbReference>
<evidence type="ECO:0000256" key="1">
    <source>
        <dbReference type="ARBA" id="ARBA00004370"/>
    </source>
</evidence>
<dbReference type="STRING" id="1965070.A0A443QDH2"/>
<keyword evidence="3" id="KW-0732">Signal</keyword>
<name>A0A443QDH2_9ACAR</name>
<dbReference type="InterPro" id="IPR001828">
    <property type="entry name" value="ANF_lig-bd_rcpt"/>
</dbReference>
<dbReference type="InterPro" id="IPR050726">
    <property type="entry name" value="mGluR"/>
</dbReference>
<dbReference type="InterPro" id="IPR000162">
    <property type="entry name" value="GPCR_3_mtglu_rcpt"/>
</dbReference>
<dbReference type="Pfam" id="PF01094">
    <property type="entry name" value="ANF_receptor"/>
    <property type="match status" value="1"/>
</dbReference>
<keyword evidence="2" id="KW-0812">Transmembrane</keyword>
<evidence type="ECO:0000256" key="5">
    <source>
        <dbReference type="ARBA" id="ARBA00023136"/>
    </source>
</evidence>
<dbReference type="OrthoDB" id="425344at2759"/>
<evidence type="ECO:0000313" key="11">
    <source>
        <dbReference type="Proteomes" id="UP000285301"/>
    </source>
</evidence>
<reference evidence="10 11" key="1">
    <citation type="journal article" date="2018" name="Gigascience">
        <title>Genomes of trombidid mites reveal novel predicted allergens and laterally-transferred genes associated with secondary metabolism.</title>
        <authorList>
            <person name="Dong X."/>
            <person name="Chaisiri K."/>
            <person name="Xia D."/>
            <person name="Armstrong S.D."/>
            <person name="Fang Y."/>
            <person name="Donnelly M.J."/>
            <person name="Kadowaki T."/>
            <person name="McGarry J.W."/>
            <person name="Darby A.C."/>
            <person name="Makepeace B.L."/>
        </authorList>
    </citation>
    <scope>NUCLEOTIDE SEQUENCE [LARGE SCALE GENOMIC DNA]</scope>
    <source>
        <strain evidence="10">UoL-WK</strain>
    </source>
</reference>
<feature type="region of interest" description="Disordered" evidence="8">
    <location>
        <begin position="299"/>
        <end position="321"/>
    </location>
</feature>
<evidence type="ECO:0000256" key="6">
    <source>
        <dbReference type="ARBA" id="ARBA00023157"/>
    </source>
</evidence>
<keyword evidence="6" id="KW-1015">Disulfide bond</keyword>
<comment type="caution">
    <text evidence="10">The sequence shown here is derived from an EMBL/GenBank/DDBJ whole genome shotgun (WGS) entry which is preliminary data.</text>
</comment>
<dbReference type="PANTHER" id="PTHR24060">
    <property type="entry name" value="METABOTROPIC GLUTAMATE RECEPTOR"/>
    <property type="match status" value="1"/>
</dbReference>
<keyword evidence="4" id="KW-1133">Transmembrane helix</keyword>
<evidence type="ECO:0000259" key="9">
    <source>
        <dbReference type="Pfam" id="PF01094"/>
    </source>
</evidence>
<evidence type="ECO:0000313" key="10">
    <source>
        <dbReference type="EMBL" id="RWS01051.1"/>
    </source>
</evidence>
<dbReference type="PRINTS" id="PR00593">
    <property type="entry name" value="MTABOTROPICR"/>
</dbReference>
<comment type="subcellular location">
    <subcellularLocation>
        <location evidence="1">Membrane</location>
    </subcellularLocation>
</comment>
<accession>A0A443QDH2</accession>
<dbReference type="SUPFAM" id="SSF53822">
    <property type="entry name" value="Periplasmic binding protein-like I"/>
    <property type="match status" value="1"/>
</dbReference>
<evidence type="ECO:0000256" key="4">
    <source>
        <dbReference type="ARBA" id="ARBA00022989"/>
    </source>
</evidence>
<dbReference type="InterPro" id="IPR028082">
    <property type="entry name" value="Peripla_BP_I"/>
</dbReference>
<dbReference type="GO" id="GO:0004888">
    <property type="term" value="F:transmembrane signaling receptor activity"/>
    <property type="evidence" value="ECO:0007669"/>
    <property type="project" value="UniProtKB-ARBA"/>
</dbReference>
<keyword evidence="7" id="KW-0325">Glycoprotein</keyword>
<proteinExistence type="predicted"/>
<sequence>ESLNNKSFEGNYGSSLMEVFKGLAQDARICIANTESVNNNAEDDEFDKVLRSLQQYSSTARVVACFCEGMTVRGLLKAIRRLNVTGELLLVGSDGWADRPDVVEGYEKEAVGGLSVRIHSPYVHEFDPYYYNLHPDNNTRNPWFREFWEFKFNCSLPPKHDQPKLPNVSAFNKTCTGKEHLSEKYKQDTKMAFVMKAIYTMAYGLHSMQRAMCPHSLGLCPEMLPINGSILLQHLLNVSFVWGNDTVEFDQNGDPPGRYDIMNFQRDENNEYNYVHIGSWDSSGNLTVFRDYQWPMSADGNASSNPPESVCSKPCPKGQAK</sequence>
<evidence type="ECO:0000256" key="3">
    <source>
        <dbReference type="ARBA" id="ARBA00022729"/>
    </source>
</evidence>
<dbReference type="Proteomes" id="UP000285301">
    <property type="component" value="Unassembled WGS sequence"/>
</dbReference>